<proteinExistence type="predicted"/>
<accession>A0A0A9GT96</accession>
<feature type="region of interest" description="Disordered" evidence="1">
    <location>
        <begin position="1"/>
        <end position="50"/>
    </location>
</feature>
<evidence type="ECO:0000313" key="2">
    <source>
        <dbReference type="EMBL" id="JAE28245.1"/>
    </source>
</evidence>
<sequence length="64" mass="7142">MAKSTRYWLLHHGEHRPVRPGPGNQRQHRHRGQRGNTSNTSRAPVARLPATARGEAEIAIAVEV</sequence>
<protein>
    <submittedName>
        <fullName evidence="2">Uncharacterized protein</fullName>
    </submittedName>
</protein>
<dbReference type="AlphaFoldDB" id="A0A0A9GT96"/>
<reference evidence="2" key="2">
    <citation type="journal article" date="2015" name="Data Brief">
        <title>Shoot transcriptome of the giant reed, Arundo donax.</title>
        <authorList>
            <person name="Barrero R.A."/>
            <person name="Guerrero F.D."/>
            <person name="Moolhuijzen P."/>
            <person name="Goolsby J.A."/>
            <person name="Tidwell J."/>
            <person name="Bellgard S.E."/>
            <person name="Bellgard M.I."/>
        </authorList>
    </citation>
    <scope>NUCLEOTIDE SEQUENCE</scope>
    <source>
        <tissue evidence="2">Shoot tissue taken approximately 20 cm above the soil surface</tissue>
    </source>
</reference>
<reference evidence="2" key="1">
    <citation type="submission" date="2014-09" db="EMBL/GenBank/DDBJ databases">
        <authorList>
            <person name="Magalhaes I.L.F."/>
            <person name="Oliveira U."/>
            <person name="Santos F.R."/>
            <person name="Vidigal T.H.D.A."/>
            <person name="Brescovit A.D."/>
            <person name="Santos A.J."/>
        </authorList>
    </citation>
    <scope>NUCLEOTIDE SEQUENCE</scope>
    <source>
        <tissue evidence="2">Shoot tissue taken approximately 20 cm above the soil surface</tissue>
    </source>
</reference>
<dbReference type="EMBL" id="GBRH01169651">
    <property type="protein sequence ID" value="JAE28245.1"/>
    <property type="molecule type" value="Transcribed_RNA"/>
</dbReference>
<evidence type="ECO:0000256" key="1">
    <source>
        <dbReference type="SAM" id="MobiDB-lite"/>
    </source>
</evidence>
<name>A0A0A9GT96_ARUDO</name>
<organism evidence="2">
    <name type="scientific">Arundo donax</name>
    <name type="common">Giant reed</name>
    <name type="synonym">Donax arundinaceus</name>
    <dbReference type="NCBI Taxonomy" id="35708"/>
    <lineage>
        <taxon>Eukaryota</taxon>
        <taxon>Viridiplantae</taxon>
        <taxon>Streptophyta</taxon>
        <taxon>Embryophyta</taxon>
        <taxon>Tracheophyta</taxon>
        <taxon>Spermatophyta</taxon>
        <taxon>Magnoliopsida</taxon>
        <taxon>Liliopsida</taxon>
        <taxon>Poales</taxon>
        <taxon>Poaceae</taxon>
        <taxon>PACMAD clade</taxon>
        <taxon>Arundinoideae</taxon>
        <taxon>Arundineae</taxon>
        <taxon>Arundo</taxon>
    </lineage>
</organism>